<dbReference type="CDD" id="cd02440">
    <property type="entry name" value="AdoMet_MTases"/>
    <property type="match status" value="1"/>
</dbReference>
<dbReference type="Proteomes" id="UP000076532">
    <property type="component" value="Unassembled WGS sequence"/>
</dbReference>
<sequence length="392" mass="42850">MSLPGNPTGFLPPLGQIAKCSPAQITSALNHLRLLYWPLPPSAVLQLRKRAKQTHLIHDDSVPDSGYVSQSEDEDEEGHEECEEDADEGPLDIIRADAYERTFAVQWLTCLVTRSDKWLSAGSGSEDEDERYALLDETTALLSAFAGRDIPEEAITRKFSFPVVEGVVEVELNDAPVTGEDHTCVGLQSWASSIVLATRLCADPAAFGLAVGHPRILELGAGTGLLSIVAKKLLPAADIFATDYHPDVLANCVRNMDTNFPSPSSATVAVEAFDWEHPSHSTPFDRPFDIILAADVVYHPDHARWIKPCVERLLQPGGRFWMIVALRATGRHEGLIDMVDDVFPGIEAVTSGEGCVEAKLAVLRTEVFERMDGMGRADEGGYKSFEIGWVQC</sequence>
<dbReference type="GO" id="GO:0008757">
    <property type="term" value="F:S-adenosylmethionine-dependent methyltransferase activity"/>
    <property type="evidence" value="ECO:0007669"/>
    <property type="project" value="UniProtKB-ARBA"/>
</dbReference>
<name>A0A166MJS2_9AGAM</name>
<reference evidence="2 3" key="1">
    <citation type="journal article" date="2016" name="Mol. Biol. Evol.">
        <title>Comparative Genomics of Early-Diverging Mushroom-Forming Fungi Provides Insights into the Origins of Lignocellulose Decay Capabilities.</title>
        <authorList>
            <person name="Nagy L.G."/>
            <person name="Riley R."/>
            <person name="Tritt A."/>
            <person name="Adam C."/>
            <person name="Daum C."/>
            <person name="Floudas D."/>
            <person name="Sun H."/>
            <person name="Yadav J.S."/>
            <person name="Pangilinan J."/>
            <person name="Larsson K.H."/>
            <person name="Matsuura K."/>
            <person name="Barry K."/>
            <person name="Labutti K."/>
            <person name="Kuo R."/>
            <person name="Ohm R.A."/>
            <person name="Bhattacharya S.S."/>
            <person name="Shirouzu T."/>
            <person name="Yoshinaga Y."/>
            <person name="Martin F.M."/>
            <person name="Grigoriev I.V."/>
            <person name="Hibbett D.S."/>
        </authorList>
    </citation>
    <scope>NUCLEOTIDE SEQUENCE [LARGE SCALE GENOMIC DNA]</scope>
    <source>
        <strain evidence="2 3">CBS 109695</strain>
    </source>
</reference>
<dbReference type="PANTHER" id="PTHR14614">
    <property type="entry name" value="HEPATOCELLULAR CARCINOMA-ASSOCIATED ANTIGEN"/>
    <property type="match status" value="1"/>
</dbReference>
<feature type="region of interest" description="Disordered" evidence="1">
    <location>
        <begin position="59"/>
        <end position="88"/>
    </location>
</feature>
<evidence type="ECO:0000256" key="1">
    <source>
        <dbReference type="SAM" id="MobiDB-lite"/>
    </source>
</evidence>
<dbReference type="SUPFAM" id="SSF53335">
    <property type="entry name" value="S-adenosyl-L-methionine-dependent methyltransferases"/>
    <property type="match status" value="1"/>
</dbReference>
<feature type="compositionally biased region" description="Acidic residues" evidence="1">
    <location>
        <begin position="71"/>
        <end position="88"/>
    </location>
</feature>
<organism evidence="2 3">
    <name type="scientific">Athelia psychrophila</name>
    <dbReference type="NCBI Taxonomy" id="1759441"/>
    <lineage>
        <taxon>Eukaryota</taxon>
        <taxon>Fungi</taxon>
        <taxon>Dikarya</taxon>
        <taxon>Basidiomycota</taxon>
        <taxon>Agaricomycotina</taxon>
        <taxon>Agaricomycetes</taxon>
        <taxon>Agaricomycetidae</taxon>
        <taxon>Atheliales</taxon>
        <taxon>Atheliaceae</taxon>
        <taxon>Athelia</taxon>
    </lineage>
</organism>
<dbReference type="EMBL" id="KV417528">
    <property type="protein sequence ID" value="KZP24072.1"/>
    <property type="molecule type" value="Genomic_DNA"/>
</dbReference>
<dbReference type="AlphaFoldDB" id="A0A166MJS2"/>
<protein>
    <recommendedName>
        <fullName evidence="4">S-adenosyl-L-methionine-dependent methyltransferase</fullName>
    </recommendedName>
</protein>
<proteinExistence type="predicted"/>
<dbReference type="Pfam" id="PF10294">
    <property type="entry name" value="Methyltransf_16"/>
    <property type="match status" value="1"/>
</dbReference>
<dbReference type="Gene3D" id="3.40.50.150">
    <property type="entry name" value="Vaccinia Virus protein VP39"/>
    <property type="match status" value="1"/>
</dbReference>
<dbReference type="InterPro" id="IPR019410">
    <property type="entry name" value="Methyltransf_16"/>
</dbReference>
<keyword evidence="3" id="KW-1185">Reference proteome</keyword>
<evidence type="ECO:0000313" key="2">
    <source>
        <dbReference type="EMBL" id="KZP24072.1"/>
    </source>
</evidence>
<dbReference type="InterPro" id="IPR029063">
    <property type="entry name" value="SAM-dependent_MTases_sf"/>
</dbReference>
<evidence type="ECO:0000313" key="3">
    <source>
        <dbReference type="Proteomes" id="UP000076532"/>
    </source>
</evidence>
<gene>
    <name evidence="2" type="ORF">FIBSPDRAFT_857473</name>
</gene>
<dbReference type="PANTHER" id="PTHR14614:SF147">
    <property type="entry name" value="S-ADENOSYLMETHIONINE-DEPENDENT METHYLTRANSFERASE OF THE SEVEN BETA-STRAND FAMILY"/>
    <property type="match status" value="1"/>
</dbReference>
<dbReference type="STRING" id="436010.A0A166MJS2"/>
<accession>A0A166MJS2</accession>
<evidence type="ECO:0008006" key="4">
    <source>
        <dbReference type="Google" id="ProtNLM"/>
    </source>
</evidence>
<dbReference type="OrthoDB" id="433955at2759"/>